<gene>
    <name evidence="2" type="ORF">QO019_003605</name>
</gene>
<dbReference type="Pfam" id="PF13302">
    <property type="entry name" value="Acetyltransf_3"/>
    <property type="match status" value="1"/>
</dbReference>
<evidence type="ECO:0000259" key="1">
    <source>
        <dbReference type="PROSITE" id="PS51186"/>
    </source>
</evidence>
<reference evidence="2 3" key="1">
    <citation type="submission" date="2023-07" db="EMBL/GenBank/DDBJ databases">
        <title>Genomic Encyclopedia of Type Strains, Phase IV (KMG-IV): sequencing the most valuable type-strain genomes for metagenomic binning, comparative biology and taxonomic classification.</title>
        <authorList>
            <person name="Goeker M."/>
        </authorList>
    </citation>
    <scope>NUCLEOTIDE SEQUENCE [LARGE SCALE GENOMIC DNA]</scope>
    <source>
        <strain evidence="2 3">DSM 40573</strain>
    </source>
</reference>
<organism evidence="2 3">
    <name type="scientific">Streptomyces thermodiastaticus</name>
    <dbReference type="NCBI Taxonomy" id="44061"/>
    <lineage>
        <taxon>Bacteria</taxon>
        <taxon>Bacillati</taxon>
        <taxon>Actinomycetota</taxon>
        <taxon>Actinomycetes</taxon>
        <taxon>Kitasatosporales</taxon>
        <taxon>Streptomycetaceae</taxon>
        <taxon>Streptomyces</taxon>
    </lineage>
</organism>
<protein>
    <recommendedName>
        <fullName evidence="1">N-acetyltransferase domain-containing protein</fullName>
    </recommendedName>
</protein>
<sequence>MHASGAEQVEAAVAHSVAVLGAVTDRDWTGVRAGRLEWSCRETAAHVASDLIAYAGQLAGRAQNAYVPFEITLDGTDDGLEPADNPGLLHVITTTGALLAAAVRTTPRSVRAFHPYPFRHAGREGFAAMGVAEVLLHTHDMAEGLGIAYEPPAELCEFVLTRIFPRVKPGPAPWPTLLWATGRGELEGREPVSSWRWCNNPVLRSERLDLEGATPAVAASLALAGDGGFTWAGGAPADGTRVGAGIGVKQYEEGAYHPEWGTYVLVRREDDRAVGAMGFHSAPVDGRVEIGYDLVVEARGNGYATEALRTLSAWALAQDTVHTVVAVVDETNVPSQKVVTRAGFTEVSRHENQITYELRA</sequence>
<dbReference type="PANTHER" id="PTHR43441">
    <property type="entry name" value="RIBOSOMAL-PROTEIN-SERINE ACETYLTRANSFERASE"/>
    <property type="match status" value="1"/>
</dbReference>
<keyword evidence="3" id="KW-1185">Reference proteome</keyword>
<evidence type="ECO:0000313" key="2">
    <source>
        <dbReference type="EMBL" id="MDQ0488737.1"/>
    </source>
</evidence>
<dbReference type="InterPro" id="IPR051908">
    <property type="entry name" value="Ribosomal_N-acetyltransferase"/>
</dbReference>
<name>A0ABU0KH55_9ACTN</name>
<dbReference type="InterPro" id="IPR000182">
    <property type="entry name" value="GNAT_dom"/>
</dbReference>
<dbReference type="SUPFAM" id="SSF55729">
    <property type="entry name" value="Acyl-CoA N-acyltransferases (Nat)"/>
    <property type="match status" value="1"/>
</dbReference>
<dbReference type="Proteomes" id="UP001236795">
    <property type="component" value="Unassembled WGS sequence"/>
</dbReference>
<comment type="caution">
    <text evidence="2">The sequence shown here is derived from an EMBL/GenBank/DDBJ whole genome shotgun (WGS) entry which is preliminary data.</text>
</comment>
<accession>A0ABU0KH55</accession>
<evidence type="ECO:0000313" key="3">
    <source>
        <dbReference type="Proteomes" id="UP001236795"/>
    </source>
</evidence>
<proteinExistence type="predicted"/>
<dbReference type="InterPro" id="IPR016181">
    <property type="entry name" value="Acyl_CoA_acyltransferase"/>
</dbReference>
<dbReference type="PROSITE" id="PS51186">
    <property type="entry name" value="GNAT"/>
    <property type="match status" value="1"/>
</dbReference>
<dbReference type="EMBL" id="JAUSWC010000012">
    <property type="protein sequence ID" value="MDQ0488737.1"/>
    <property type="molecule type" value="Genomic_DNA"/>
</dbReference>
<feature type="domain" description="N-acetyltransferase" evidence="1">
    <location>
        <begin position="208"/>
        <end position="360"/>
    </location>
</feature>
<dbReference type="Gene3D" id="3.40.630.30">
    <property type="match status" value="1"/>
</dbReference>
<dbReference type="PANTHER" id="PTHR43441:SF6">
    <property type="entry name" value="N-ACETYLTRANSFERASE DOMAIN-CONTAINING PROTEIN"/>
    <property type="match status" value="1"/>
</dbReference>